<evidence type="ECO:0000256" key="4">
    <source>
        <dbReference type="ARBA" id="ARBA00022989"/>
    </source>
</evidence>
<accession>A0ABU4WC51</accession>
<dbReference type="Gene3D" id="2.40.128.260">
    <property type="entry name" value="Type IV secretion system, VirB10/TraB/TrbI"/>
    <property type="match status" value="1"/>
</dbReference>
<dbReference type="CDD" id="cd16429">
    <property type="entry name" value="VirB10"/>
    <property type="match status" value="1"/>
</dbReference>
<comment type="caution">
    <text evidence="8">The sequence shown here is derived from an EMBL/GenBank/DDBJ whole genome shotgun (WGS) entry which is preliminary data.</text>
</comment>
<dbReference type="InterPro" id="IPR005498">
    <property type="entry name" value="T4SS_VirB10/TraB/TrbI"/>
</dbReference>
<evidence type="ECO:0000256" key="1">
    <source>
        <dbReference type="ARBA" id="ARBA00004167"/>
    </source>
</evidence>
<comment type="subcellular location">
    <subcellularLocation>
        <location evidence="1">Membrane</location>
        <topology evidence="1">Single-pass membrane protein</topology>
    </subcellularLocation>
</comment>
<keyword evidence="3 7" id="KW-0812">Transmembrane</keyword>
<dbReference type="EMBL" id="JAVIKH010000020">
    <property type="protein sequence ID" value="MDX8337096.1"/>
    <property type="molecule type" value="Genomic_DNA"/>
</dbReference>
<evidence type="ECO:0000256" key="6">
    <source>
        <dbReference type="SAM" id="MobiDB-lite"/>
    </source>
</evidence>
<organism evidence="8 9">
    <name type="scientific">Candidatus Cetobacterium colombiensis</name>
    <dbReference type="NCBI Taxonomy" id="3073100"/>
    <lineage>
        <taxon>Bacteria</taxon>
        <taxon>Fusobacteriati</taxon>
        <taxon>Fusobacteriota</taxon>
        <taxon>Fusobacteriia</taxon>
        <taxon>Fusobacteriales</taxon>
        <taxon>Fusobacteriaceae</taxon>
        <taxon>Cetobacterium</taxon>
    </lineage>
</organism>
<feature type="region of interest" description="Disordered" evidence="6">
    <location>
        <begin position="91"/>
        <end position="121"/>
    </location>
</feature>
<feature type="region of interest" description="Disordered" evidence="6">
    <location>
        <begin position="158"/>
        <end position="192"/>
    </location>
</feature>
<dbReference type="Pfam" id="PF03743">
    <property type="entry name" value="TrbI"/>
    <property type="match status" value="1"/>
</dbReference>
<dbReference type="Proteomes" id="UP001279681">
    <property type="component" value="Unassembled WGS sequence"/>
</dbReference>
<keyword evidence="5 7" id="KW-0472">Membrane</keyword>
<evidence type="ECO:0000256" key="3">
    <source>
        <dbReference type="ARBA" id="ARBA00022692"/>
    </source>
</evidence>
<proteinExistence type="inferred from homology"/>
<feature type="compositionally biased region" description="Polar residues" evidence="6">
    <location>
        <begin position="158"/>
        <end position="173"/>
    </location>
</feature>
<dbReference type="RefSeq" id="WP_320314450.1">
    <property type="nucleotide sequence ID" value="NZ_JAVIKH010000020.1"/>
</dbReference>
<reference evidence="9" key="1">
    <citation type="submission" date="2023-07" db="EMBL/GenBank/DDBJ databases">
        <authorList>
            <person name="Colorado M.A."/>
            <person name="Villamil L.M."/>
            <person name="Melo J.F."/>
            <person name="Rodriguez J.A."/>
            <person name="Ruiz R.Y."/>
        </authorList>
    </citation>
    <scope>NUCLEOTIDE SEQUENCE [LARGE SCALE GENOMIC DNA]</scope>
    <source>
        <strain evidence="9">C33</strain>
    </source>
</reference>
<evidence type="ECO:0000313" key="8">
    <source>
        <dbReference type="EMBL" id="MDX8337096.1"/>
    </source>
</evidence>
<keyword evidence="4 7" id="KW-1133">Transmembrane helix</keyword>
<evidence type="ECO:0000256" key="2">
    <source>
        <dbReference type="ARBA" id="ARBA00010265"/>
    </source>
</evidence>
<evidence type="ECO:0000256" key="5">
    <source>
        <dbReference type="ARBA" id="ARBA00023136"/>
    </source>
</evidence>
<evidence type="ECO:0000313" key="9">
    <source>
        <dbReference type="Proteomes" id="UP001279681"/>
    </source>
</evidence>
<protein>
    <submittedName>
        <fullName evidence="8">TrbI/VirB10 family protein</fullName>
    </submittedName>
</protein>
<name>A0ABU4WC51_9FUSO</name>
<dbReference type="InterPro" id="IPR042217">
    <property type="entry name" value="T4SS_VirB10/TrbI"/>
</dbReference>
<keyword evidence="9" id="KW-1185">Reference proteome</keyword>
<gene>
    <name evidence="8" type="ORF">RFV38_11450</name>
</gene>
<sequence length="387" mass="42796">MEEKEKELDKVQKPEPQEKIKKEVAIGATILLVIAIIYGFYEALKKPKKKMAKVEVKESIESDSVRKDGVEDLNLLLGYDGVEIKRLKMETEKTETKPEIGGSEDQNTIPPPAKNTPNPYEEQRERYYERLVQDEIAARKANIGFQDENRNEQDMNISLENGKSSSNGQISNDQQEKKAFLNSEPGRKNYNPYEEMSSFSPYEIKAGSILPGIMISGINSDLPGTITGNIREDVYDTVSGNYLLIPKGTRVVGTYDSAITFGQSRILIVWQRLIFPNGNSLNLENFPGVDLSGYAGVTGKVNNHTFKLFQAVVLSSILGAGGAIVTNDRYDDNDWRVAAAQGGGEQIISIGNTVANKILGIQPTIEVAPGSRFNVIVNSDIILTPYK</sequence>
<evidence type="ECO:0000256" key="7">
    <source>
        <dbReference type="SAM" id="Phobius"/>
    </source>
</evidence>
<feature type="transmembrane region" description="Helical" evidence="7">
    <location>
        <begin position="24"/>
        <end position="41"/>
    </location>
</feature>
<comment type="similarity">
    <text evidence="2">Belongs to the TrbI/VirB10 family.</text>
</comment>